<dbReference type="Proteomes" id="UP000691718">
    <property type="component" value="Unassembled WGS sequence"/>
</dbReference>
<keyword evidence="4" id="KW-1185">Reference proteome</keyword>
<protein>
    <submittedName>
        <fullName evidence="3">(apollo) hypothetical protein</fullName>
    </submittedName>
</protein>
<name>A0A8S3WUH6_PARAO</name>
<accession>A0A8S3WUH6</accession>
<organism evidence="3 4">
    <name type="scientific">Parnassius apollo</name>
    <name type="common">Apollo butterfly</name>
    <name type="synonym">Papilio apollo</name>
    <dbReference type="NCBI Taxonomy" id="110799"/>
    <lineage>
        <taxon>Eukaryota</taxon>
        <taxon>Metazoa</taxon>
        <taxon>Ecdysozoa</taxon>
        <taxon>Arthropoda</taxon>
        <taxon>Hexapoda</taxon>
        <taxon>Insecta</taxon>
        <taxon>Pterygota</taxon>
        <taxon>Neoptera</taxon>
        <taxon>Endopterygota</taxon>
        <taxon>Lepidoptera</taxon>
        <taxon>Glossata</taxon>
        <taxon>Ditrysia</taxon>
        <taxon>Papilionoidea</taxon>
        <taxon>Papilionidae</taxon>
        <taxon>Parnassiinae</taxon>
        <taxon>Parnassini</taxon>
        <taxon>Parnassius</taxon>
        <taxon>Parnassius</taxon>
    </lineage>
</organism>
<comment type="caution">
    <text evidence="3">The sequence shown here is derived from an EMBL/GenBank/DDBJ whole genome shotgun (WGS) entry which is preliminary data.</text>
</comment>
<evidence type="ECO:0000313" key="3">
    <source>
        <dbReference type="EMBL" id="CAG4979560.1"/>
    </source>
</evidence>
<feature type="domain" description="DUF4773" evidence="2">
    <location>
        <begin position="62"/>
        <end position="177"/>
    </location>
</feature>
<feature type="compositionally biased region" description="Acidic residues" evidence="1">
    <location>
        <begin position="195"/>
        <end position="239"/>
    </location>
</feature>
<dbReference type="OrthoDB" id="8189990at2759"/>
<dbReference type="AlphaFoldDB" id="A0A8S3WUH6"/>
<feature type="region of interest" description="Disordered" evidence="1">
    <location>
        <begin position="483"/>
        <end position="503"/>
    </location>
</feature>
<evidence type="ECO:0000259" key="2">
    <source>
        <dbReference type="Pfam" id="PF15998"/>
    </source>
</evidence>
<dbReference type="PANTHER" id="PTHR36299:SF3">
    <property type="entry name" value="FI03431P"/>
    <property type="match status" value="1"/>
</dbReference>
<feature type="domain" description="DUF4773" evidence="2">
    <location>
        <begin position="729"/>
        <end position="844"/>
    </location>
</feature>
<dbReference type="Pfam" id="PF15998">
    <property type="entry name" value="DUF4773"/>
    <property type="match status" value="2"/>
</dbReference>
<evidence type="ECO:0000256" key="1">
    <source>
        <dbReference type="SAM" id="MobiDB-lite"/>
    </source>
</evidence>
<feature type="region of interest" description="Disordered" evidence="1">
    <location>
        <begin position="265"/>
        <end position="366"/>
    </location>
</feature>
<sequence length="914" mass="100310">MFLTGGEKNFKMKLSLVFELLLIFVLLAFAASKNIGRKKTTKTGIQNKNSDVKIEDNSINRYCKCAELFCNCCRDFQVPLVNLSGAGCATLMYLNNDKMSISLSFGRKVITNRTLSSRKPSPVCMPLPGGISKFCGRVYNIARSGEEFRACLGLELQSKNTIEAALRVSCFKFGPRGVSSEPADPLPLVPQDEKNPDDDEDDYEDDEDDDDDDDLGLSADDDYEGITGDDDDDDGELDAVNDVGGADYTGFSLLGEDLLGDLFGSGGKKTNKSKNKQAPISSSTTRRPRPSRRPTRRPATRVTTVRPFATRSTTVRVRPVTQRTRRPTIRPIGRPSRRPPSPTSVVSSTISSKPVALVDSDTPTKSVENKTTVDTINQESVSNTETISPLQSFTTVKPGTTFEDPSLEMSVAHITGQLAVMPITPVLPDEKESNSKIPAHTEVNYEKIETVTPNKPSTASLKPSESVNDDMIQIVQNLDSHSEEVVTEKGFSNPEEKRSYGTNHENSFLNNYYEGLTLSKNKHKGGGFQLDDLDVLDLTKIGESVGQQLGIFGRNKRQYKNKHFKNRKGSESNNDYSDIIGDFSETVGSTDHEDSRNRKDRRRQNKMMRGDVIVSKDRKYEVIHFRVPNSVWKQALNPTPILKSPVTIVLPVQVPQDEEDEVLEEEVEDETPEAIEDVTPANVNDELDIQAVTQNPVTTISTVSQGPIEENEVNDTPVEQVEGQVVRFPCNCVKRQCGCCTGSILERFRMKACGNITFVPEDFIFDVKLSVNNNTVVRRRVSASDPPPICFNPRRAPFVRVCAEISDIRVRNGNAFACLDINADIGGFPIYSASFRCFGFGSSGVQTGLKPKPISSGPKPVNLFGNGNNEDSGGFLENAAGTLLGDGNGGGLFGRPNDSGPLDDIGDAIGELFE</sequence>
<reference evidence="3" key="1">
    <citation type="submission" date="2021-04" db="EMBL/GenBank/DDBJ databases">
        <authorList>
            <person name="Tunstrom K."/>
        </authorList>
    </citation>
    <scope>NUCLEOTIDE SEQUENCE</scope>
</reference>
<dbReference type="PANTHER" id="PTHR36299">
    <property type="entry name" value="AGAP008005-PA"/>
    <property type="match status" value="1"/>
</dbReference>
<proteinExistence type="predicted"/>
<feature type="compositionally biased region" description="Basic residues" evidence="1">
    <location>
        <begin position="286"/>
        <end position="299"/>
    </location>
</feature>
<feature type="region of interest" description="Disordered" evidence="1">
    <location>
        <begin position="178"/>
        <end position="241"/>
    </location>
</feature>
<feature type="region of interest" description="Disordered" evidence="1">
    <location>
        <begin position="583"/>
        <end position="606"/>
    </location>
</feature>
<dbReference type="InterPro" id="IPR031941">
    <property type="entry name" value="DUF4773"/>
</dbReference>
<evidence type="ECO:0000313" key="4">
    <source>
        <dbReference type="Proteomes" id="UP000691718"/>
    </source>
</evidence>
<gene>
    <name evidence="3" type="ORF">PAPOLLO_LOCUS9943</name>
</gene>
<dbReference type="EMBL" id="CAJQZP010000693">
    <property type="protein sequence ID" value="CAG4979560.1"/>
    <property type="molecule type" value="Genomic_DNA"/>
</dbReference>
<feature type="compositionally biased region" description="Low complexity" evidence="1">
    <location>
        <begin position="343"/>
        <end position="355"/>
    </location>
</feature>
<feature type="compositionally biased region" description="Low complexity" evidence="1">
    <location>
        <begin position="276"/>
        <end position="285"/>
    </location>
</feature>
<feature type="compositionally biased region" description="Low complexity" evidence="1">
    <location>
        <begin position="300"/>
        <end position="322"/>
    </location>
</feature>